<gene>
    <name evidence="1" type="ORF">MAGMO_3224</name>
</gene>
<protein>
    <submittedName>
        <fullName evidence="1">Uncharacterized protein</fullName>
    </submittedName>
</protein>
<proteinExistence type="predicted"/>
<organism evidence="1">
    <name type="scientific">Magnetococcus massalia (strain MO-1)</name>
    <dbReference type="NCBI Taxonomy" id="451514"/>
    <lineage>
        <taxon>Bacteria</taxon>
        <taxon>Pseudomonadati</taxon>
        <taxon>Pseudomonadota</taxon>
        <taxon>Magnetococcia</taxon>
        <taxon>Magnetococcales</taxon>
        <taxon>Magnetococcaceae</taxon>
        <taxon>Magnetococcus</taxon>
    </lineage>
</organism>
<dbReference type="AlphaFoldDB" id="A0A1S7LMK4"/>
<accession>A0A1S7LMK4</accession>
<evidence type="ECO:0000313" key="1">
    <source>
        <dbReference type="EMBL" id="CRH07364.1"/>
    </source>
</evidence>
<sequence>MTEPIEQLLQQMERVRSAFHKAHGDTRKAYDLLDADIKENIPWRLFQQHLPILLAAWERGFQAGLTHQQQRERQAAPHRLMGWSLNQHSRGYWRAFRKVAGKSRCVYLGSKLDLKTAETKLKEKNKKLGVSDGHTT</sequence>
<name>A0A1S7LMK4_MAGMO</name>
<dbReference type="EMBL" id="LO017727">
    <property type="protein sequence ID" value="CRH07364.1"/>
    <property type="molecule type" value="Genomic_DNA"/>
</dbReference>
<reference evidence="1" key="1">
    <citation type="submission" date="2015-04" db="EMBL/GenBank/DDBJ databases">
        <authorList>
            <person name="Syromyatnikov M.Y."/>
            <person name="Popov V.N."/>
        </authorList>
    </citation>
    <scope>NUCLEOTIDE SEQUENCE</scope>
    <source>
        <strain evidence="1">MO-1</strain>
    </source>
</reference>